<dbReference type="EMBL" id="JBHTLP010000016">
    <property type="protein sequence ID" value="MFD1143578.1"/>
    <property type="molecule type" value="Genomic_DNA"/>
</dbReference>
<proteinExistence type="predicted"/>
<comment type="caution">
    <text evidence="2">The sequence shown here is derived from an EMBL/GenBank/DDBJ whole genome shotgun (WGS) entry which is preliminary data.</text>
</comment>
<evidence type="ECO:0000256" key="1">
    <source>
        <dbReference type="SAM" id="SignalP"/>
    </source>
</evidence>
<feature type="signal peptide" evidence="1">
    <location>
        <begin position="1"/>
        <end position="21"/>
    </location>
</feature>
<gene>
    <name evidence="2" type="ORF">ACFQ4C_20795</name>
</gene>
<evidence type="ECO:0000313" key="3">
    <source>
        <dbReference type="Proteomes" id="UP001597116"/>
    </source>
</evidence>
<feature type="chain" id="PRO_5046361390" description="DUF4251 domain-containing protein" evidence="1">
    <location>
        <begin position="22"/>
        <end position="175"/>
    </location>
</feature>
<reference evidence="3" key="1">
    <citation type="journal article" date="2019" name="Int. J. Syst. Evol. Microbiol.">
        <title>The Global Catalogue of Microorganisms (GCM) 10K type strain sequencing project: providing services to taxonomists for standard genome sequencing and annotation.</title>
        <authorList>
            <consortium name="The Broad Institute Genomics Platform"/>
            <consortium name="The Broad Institute Genome Sequencing Center for Infectious Disease"/>
            <person name="Wu L."/>
            <person name="Ma J."/>
        </authorList>
    </citation>
    <scope>NUCLEOTIDE SEQUENCE [LARGE SCALE GENOMIC DNA]</scope>
    <source>
        <strain evidence="3">CCUG 55608</strain>
    </source>
</reference>
<evidence type="ECO:0000313" key="2">
    <source>
        <dbReference type="EMBL" id="MFD1143578.1"/>
    </source>
</evidence>
<dbReference type="Proteomes" id="UP001597116">
    <property type="component" value="Unassembled WGS sequence"/>
</dbReference>
<accession>A0ABW3QKT6</accession>
<evidence type="ECO:0008006" key="4">
    <source>
        <dbReference type="Google" id="ProtNLM"/>
    </source>
</evidence>
<dbReference type="RefSeq" id="WP_379884451.1">
    <property type="nucleotide sequence ID" value="NZ_JBHTLP010000016.1"/>
</dbReference>
<name>A0ABW3QKT6_9BACT</name>
<keyword evidence="1" id="KW-0732">Signal</keyword>
<keyword evidence="3" id="KW-1185">Reference proteome</keyword>
<organism evidence="2 3">
    <name type="scientific">Larkinella insperata</name>
    <dbReference type="NCBI Taxonomy" id="332158"/>
    <lineage>
        <taxon>Bacteria</taxon>
        <taxon>Pseudomonadati</taxon>
        <taxon>Bacteroidota</taxon>
        <taxon>Cytophagia</taxon>
        <taxon>Cytophagales</taxon>
        <taxon>Spirosomataceae</taxon>
        <taxon>Larkinella</taxon>
    </lineage>
</organism>
<sequence length="175" mass="18864">MKQITQFLLFTLFAGTCFAQAQPASDYGQTIKKQAETMGQSLLKKDFNTFVQFAHPSILTMAGGKQKMIEGLTQGMKAMETQGGGILNVAVGEPSTILTTKDGLQCTLPQVIDLKVPNGKLVSKSTLIAVSTDKGSNWYFIDTSGKDLATMQKVIPSLSSELVIPPAEEPKFQSN</sequence>
<protein>
    <recommendedName>
        <fullName evidence="4">DUF4251 domain-containing protein</fullName>
    </recommendedName>
</protein>